<name>A0A317FWG7_BUTFI</name>
<evidence type="ECO:0000259" key="1">
    <source>
        <dbReference type="Pfam" id="PF05598"/>
    </source>
</evidence>
<dbReference type="InterPro" id="IPR025668">
    <property type="entry name" value="Tnp_DDE_dom"/>
</dbReference>
<feature type="domain" description="Transposase InsH N-terminal" evidence="1">
    <location>
        <begin position="47"/>
        <end position="120"/>
    </location>
</feature>
<dbReference type="RefSeq" id="WP_110074524.1">
    <property type="nucleotide sequence ID" value="NZ_CM009897.1"/>
</dbReference>
<comment type="caution">
    <text evidence="3">The sequence shown here is derived from an EMBL/GenBank/DDBJ whole genome shotgun (WGS) entry which is preliminary data.</text>
</comment>
<geneLocation type="plasmid" evidence="4">
    <name>pinbov266</name>
</geneLocation>
<dbReference type="Pfam" id="PF05598">
    <property type="entry name" value="DUF772"/>
    <property type="match status" value="1"/>
</dbReference>
<dbReference type="PANTHER" id="PTHR35604:SF2">
    <property type="entry name" value="TRANSPOSASE INSH FOR INSERTION SEQUENCE ELEMENT IS5A-RELATED"/>
    <property type="match status" value="1"/>
</dbReference>
<accession>A0A317FWG7</accession>
<protein>
    <submittedName>
        <fullName evidence="3">DDE transposase</fullName>
    </submittedName>
</protein>
<sequence length="532" mass="60311">MSFILNDHQQLSLFDSLTFLSERKQKMLESSWAHQFSQEIFVNINEMLFAPLYSSSTNSRPNAPINVIVGAMMLAEFNGISEDEMIETMEFDFRYQYALHTTSFEKQPISDRTFSRFRERVSAYELVTGIDLVHECMVSLSDHICNFMDLNPNIRRMDSMMIESNIKKMGRLELLYTCLSNLVTSLKRGGYNDKIKGLEAYADPNNRNRVVYYEKDISQSERIQKVIDDAVKLLPTCKDTHGETTDYQLLERAISEQTKDDGNGHIIPKDKGEMNATILQNPADPEATFRSKAGKEHRGYVANLTETVGENGSIITDYQYDVNTRSDASFIKEYIDNQEESPEAIALITDGAYDSHEIKMQAAKKGIAVFSTGLIGKQPNPILAEFEITTEGTVSKCPAGNVPKSTSYIKQTNSARVSFTRETCENCPHRCECNPKLKKRTATMVISLNSRKRLLGSLEILDDDTRNKIGRIRNGVETSPSILRNKYGVDKMSVRGKLKTKYRFGFKVGAQNFAKLMRFIKGKSKCRALVME</sequence>
<feature type="domain" description="Transposase DDE" evidence="2">
    <location>
        <begin position="397"/>
        <end position="517"/>
    </location>
</feature>
<evidence type="ECO:0000313" key="3">
    <source>
        <dbReference type="EMBL" id="PWT26015.1"/>
    </source>
</evidence>
<dbReference type="Proteomes" id="UP000245488">
    <property type="component" value="Plasmid pINBov266"/>
</dbReference>
<evidence type="ECO:0000313" key="4">
    <source>
        <dbReference type="Proteomes" id="UP000245488"/>
    </source>
</evidence>
<organism evidence="3 4">
    <name type="scientific">Butyrivibrio fibrisolvens</name>
    <dbReference type="NCBI Taxonomy" id="831"/>
    <lineage>
        <taxon>Bacteria</taxon>
        <taxon>Bacillati</taxon>
        <taxon>Bacillota</taxon>
        <taxon>Clostridia</taxon>
        <taxon>Lachnospirales</taxon>
        <taxon>Lachnospiraceae</taxon>
        <taxon>Butyrivibrio</taxon>
    </lineage>
</organism>
<gene>
    <name evidence="3" type="ORF">CPT75_01125</name>
</gene>
<dbReference type="AlphaFoldDB" id="A0A317FWG7"/>
<dbReference type="Pfam" id="PF13751">
    <property type="entry name" value="DDE_Tnp_1_6"/>
    <property type="match status" value="1"/>
</dbReference>
<reference evidence="3 4" key="1">
    <citation type="submission" date="2017-09" db="EMBL/GenBank/DDBJ databases">
        <title>High-quality draft genome sequence of Butyrivibrio fibrisolvens INBov1, isolated from cow rumen.</title>
        <authorList>
            <person name="Rodriguez Hernaez J."/>
            <person name="Rivarola M."/>
            <person name="Paniego N."/>
            <person name="Cravero S."/>
            <person name="Ceron Cucchi M."/>
            <person name="Martinez M.C."/>
        </authorList>
    </citation>
    <scope>NUCLEOTIDE SEQUENCE [LARGE SCALE GENOMIC DNA]</scope>
    <source>
        <strain evidence="3 4">INBov1</strain>
        <plasmid evidence="4">pinbov266</plasmid>
    </source>
</reference>
<dbReference type="PANTHER" id="PTHR35604">
    <property type="entry name" value="TRANSPOSASE INSH FOR INSERTION SEQUENCE ELEMENT IS5A-RELATED"/>
    <property type="match status" value="1"/>
</dbReference>
<dbReference type="EMBL" id="NXNG01000002">
    <property type="protein sequence ID" value="PWT26015.1"/>
    <property type="molecule type" value="Genomic_DNA"/>
</dbReference>
<proteinExistence type="predicted"/>
<evidence type="ECO:0000259" key="2">
    <source>
        <dbReference type="Pfam" id="PF13751"/>
    </source>
</evidence>
<keyword evidence="3" id="KW-0614">Plasmid</keyword>
<dbReference type="InterPro" id="IPR008490">
    <property type="entry name" value="Transposase_InsH_N"/>
</dbReference>
<keyword evidence="4" id="KW-1185">Reference proteome</keyword>